<sequence length="715" mass="81846">QDQLLSHRFLRLHHSTNNGDGNQLFTVVTAANITSNRHSCVVKMKCAALLLLLVATPAVNSLLSLSDIGDIISFTHEVVIDVLQAWKLVKPFLEGEGPEHIDLPFVKDKEKKLLTKISQVSRRMELVDRLVQSATSASMLNLKQDIPSQIRLELRIDTLLELVANMNFADTIFREYTDVEEGNRTVASGLERHTLESFATYVVSHTPNSVQGIMDRLHTMIYPDKDQGHAFLHPGILQLIRKVLQEGENSLCHVQQSPHQIIYNLYNSLQMTQLKGYTMMQFSWMLLRLYGKGNFTLESQLMRERYLDRMAEQAVSLKEALNKADAAYWRCDPKHHVEGETYVQLTRLLQGYIQNEVDLNSQESCKENCNYYQVTKQHGCYENNFCARQRGCGGDIVECQYIDSDMWVCQADPTISKKRYDWIEFENGRVLGTKRSCHRTSKVDSWWRWIFWHCSYCFCICDDEANSDRYFSLRNVLSSTDSNKVITGVRFVKMHGVVHIQIQEGTLQRYGHIDEASVSWQPVDNFRTRDAVEDKDYMKMSYYKRAIDLDDLKAPPEHVITGIKFRKIGAHLNLEIRATPINFTSGELIDPGRKDQWLSNDNTDGTLIKPRTKLKLDSPDIPLNALSPSKIDSVNDQYLQFTHSDIDLDAAQTTVPFLDAQMVAPQPPVPLQGLGVYHKGVQWFGGFVGLKVFTYNYAEHIEDNFTDLNGIDNVN</sequence>
<feature type="non-terminal residue" evidence="1">
    <location>
        <position position="1"/>
    </location>
</feature>
<dbReference type="InterPro" id="IPR032062">
    <property type="entry name" value="DUF4803"/>
</dbReference>
<accession>A0A1B6LBB8</accession>
<dbReference type="PANTHER" id="PTHR47890:SF1">
    <property type="entry name" value="LD24308P"/>
    <property type="match status" value="1"/>
</dbReference>
<organism evidence="1">
    <name type="scientific">Graphocephala atropunctata</name>
    <dbReference type="NCBI Taxonomy" id="36148"/>
    <lineage>
        <taxon>Eukaryota</taxon>
        <taxon>Metazoa</taxon>
        <taxon>Ecdysozoa</taxon>
        <taxon>Arthropoda</taxon>
        <taxon>Hexapoda</taxon>
        <taxon>Insecta</taxon>
        <taxon>Pterygota</taxon>
        <taxon>Neoptera</taxon>
        <taxon>Paraneoptera</taxon>
        <taxon>Hemiptera</taxon>
        <taxon>Auchenorrhyncha</taxon>
        <taxon>Membracoidea</taxon>
        <taxon>Cicadellidae</taxon>
        <taxon>Cicadellinae</taxon>
        <taxon>Cicadellini</taxon>
        <taxon>Graphocephala</taxon>
    </lineage>
</organism>
<reference evidence="1" key="1">
    <citation type="submission" date="2015-11" db="EMBL/GenBank/DDBJ databases">
        <title>De novo transcriptome assembly of four potential Pierce s Disease insect vectors from Arizona vineyards.</title>
        <authorList>
            <person name="Tassone E.E."/>
        </authorList>
    </citation>
    <scope>NUCLEOTIDE SEQUENCE</scope>
</reference>
<dbReference type="Pfam" id="PF16061">
    <property type="entry name" value="DUF4803"/>
    <property type="match status" value="1"/>
</dbReference>
<dbReference type="EMBL" id="GEBQ01018994">
    <property type="protein sequence ID" value="JAT20983.1"/>
    <property type="molecule type" value="Transcribed_RNA"/>
</dbReference>
<name>A0A1B6LBB8_9HEMI</name>
<gene>
    <name evidence="1" type="ORF">g.25864</name>
</gene>
<protein>
    <submittedName>
        <fullName evidence="1">Uncharacterized protein</fullName>
    </submittedName>
</protein>
<evidence type="ECO:0000313" key="1">
    <source>
        <dbReference type="EMBL" id="JAT20983.1"/>
    </source>
</evidence>
<proteinExistence type="predicted"/>
<dbReference type="AlphaFoldDB" id="A0A1B6LBB8"/>
<dbReference type="PANTHER" id="PTHR47890">
    <property type="entry name" value="LD24308P"/>
    <property type="match status" value="1"/>
</dbReference>